<reference evidence="1 2" key="1">
    <citation type="submission" date="2024-06" db="EMBL/GenBank/DDBJ databases">
        <authorList>
            <person name="Kaempfer P."/>
            <person name="Viver T."/>
        </authorList>
    </citation>
    <scope>NUCLEOTIDE SEQUENCE [LARGE SCALE GENOMIC DNA]</scope>
    <source>
        <strain evidence="1 2">ST-119</strain>
    </source>
</reference>
<accession>A0ABW8YUU5</accession>
<evidence type="ECO:0000313" key="2">
    <source>
        <dbReference type="Proteomes" id="UP001629156"/>
    </source>
</evidence>
<dbReference type="RefSeq" id="WP_408083564.1">
    <property type="nucleotide sequence ID" value="NZ_JBELPZ010000002.1"/>
</dbReference>
<gene>
    <name evidence="1" type="ORF">ABS766_02685</name>
</gene>
<protein>
    <recommendedName>
        <fullName evidence="3">Transposase</fullName>
    </recommendedName>
</protein>
<keyword evidence="2" id="KW-1185">Reference proteome</keyword>
<evidence type="ECO:0008006" key="3">
    <source>
        <dbReference type="Google" id="ProtNLM"/>
    </source>
</evidence>
<dbReference type="EMBL" id="JBELPZ010000002">
    <property type="protein sequence ID" value="MFL9843317.1"/>
    <property type="molecule type" value="Genomic_DNA"/>
</dbReference>
<organism evidence="1 2">
    <name type="scientific">Flavobacterium rhizosphaerae</name>
    <dbReference type="NCBI Taxonomy" id="3163298"/>
    <lineage>
        <taxon>Bacteria</taxon>
        <taxon>Pseudomonadati</taxon>
        <taxon>Bacteroidota</taxon>
        <taxon>Flavobacteriia</taxon>
        <taxon>Flavobacteriales</taxon>
        <taxon>Flavobacteriaceae</taxon>
        <taxon>Flavobacterium</taxon>
    </lineage>
</organism>
<comment type="caution">
    <text evidence="1">The sequence shown here is derived from an EMBL/GenBank/DDBJ whole genome shotgun (WGS) entry which is preliminary data.</text>
</comment>
<name>A0ABW8YUU5_9FLAO</name>
<proteinExistence type="predicted"/>
<sequence length="48" mass="5279">MAKLYSPKKAAAAPNMQPKKETVDFLLNYSKALKIVKTAHGTFENVAN</sequence>
<dbReference type="Proteomes" id="UP001629156">
    <property type="component" value="Unassembled WGS sequence"/>
</dbReference>
<evidence type="ECO:0000313" key="1">
    <source>
        <dbReference type="EMBL" id="MFL9843317.1"/>
    </source>
</evidence>